<organism evidence="7 8">
    <name type="scientific">Salipiger mucosus DSM 16094</name>
    <dbReference type="NCBI Taxonomy" id="1123237"/>
    <lineage>
        <taxon>Bacteria</taxon>
        <taxon>Pseudomonadati</taxon>
        <taxon>Pseudomonadota</taxon>
        <taxon>Alphaproteobacteria</taxon>
        <taxon>Rhodobacterales</taxon>
        <taxon>Roseobacteraceae</taxon>
        <taxon>Salipiger</taxon>
    </lineage>
</organism>
<evidence type="ECO:0000256" key="3">
    <source>
        <dbReference type="ARBA" id="ARBA00022525"/>
    </source>
</evidence>
<dbReference type="InterPro" id="IPR018511">
    <property type="entry name" value="Hemolysin-typ_Ca-bd_CS"/>
</dbReference>
<evidence type="ECO:0000256" key="1">
    <source>
        <dbReference type="ARBA" id="ARBA00001913"/>
    </source>
</evidence>
<comment type="caution">
    <text evidence="7">The sequence shown here is derived from an EMBL/GenBank/DDBJ whole genome shotgun (WGS) entry which is preliminary data.</text>
</comment>
<dbReference type="Proteomes" id="UP000015347">
    <property type="component" value="Unassembled WGS sequence"/>
</dbReference>
<dbReference type="GO" id="GO:0005615">
    <property type="term" value="C:extracellular space"/>
    <property type="evidence" value="ECO:0007669"/>
    <property type="project" value="InterPro"/>
</dbReference>
<evidence type="ECO:0000259" key="6">
    <source>
        <dbReference type="Pfam" id="PF08548"/>
    </source>
</evidence>
<dbReference type="InterPro" id="IPR011049">
    <property type="entry name" value="Serralysin-like_metalloprot_C"/>
</dbReference>
<evidence type="ECO:0000313" key="7">
    <source>
        <dbReference type="EMBL" id="EPX82000.1"/>
    </source>
</evidence>
<gene>
    <name evidence="7" type="ORF">Salmuc_02364</name>
</gene>
<accession>S9RVG5</accession>
<dbReference type="EMBL" id="APVH01000027">
    <property type="protein sequence ID" value="EPX82000.1"/>
    <property type="molecule type" value="Genomic_DNA"/>
</dbReference>
<reference evidence="8" key="1">
    <citation type="journal article" date="2014" name="Stand. Genomic Sci.">
        <title>Genome sequence of the exopolysaccharide-producing Salipiger mucosus type strain (DSM 16094(T)), a moderately halophilic member of the Roseobacter clade.</title>
        <authorList>
            <person name="Riedel T."/>
            <person name="Spring S."/>
            <person name="Fiebig A."/>
            <person name="Petersen J."/>
            <person name="Kyrpides N.C."/>
            <person name="Goker M."/>
            <person name="Klenk H.P."/>
        </authorList>
    </citation>
    <scope>NUCLEOTIDE SEQUENCE [LARGE SCALE GENOMIC DNA]</scope>
    <source>
        <strain evidence="8">DSM 16094</strain>
    </source>
</reference>
<keyword evidence="3" id="KW-0964">Secreted</keyword>
<keyword evidence="4" id="KW-0677">Repeat</keyword>
<dbReference type="InterPro" id="IPR050557">
    <property type="entry name" value="RTX_toxin/Mannuronan_C5-epim"/>
</dbReference>
<evidence type="ECO:0000313" key="8">
    <source>
        <dbReference type="Proteomes" id="UP000015347"/>
    </source>
</evidence>
<dbReference type="PROSITE" id="PS00330">
    <property type="entry name" value="HEMOLYSIN_CALCIUM"/>
    <property type="match status" value="3"/>
</dbReference>
<dbReference type="HOGENOM" id="CLU_397329_0_0_5"/>
<feature type="compositionally biased region" description="Gly residues" evidence="5">
    <location>
        <begin position="43"/>
        <end position="54"/>
    </location>
</feature>
<dbReference type="InterPro" id="IPR013858">
    <property type="entry name" value="Peptidase_M10B_C"/>
</dbReference>
<dbReference type="EC" id="3.1.3.1" evidence="7"/>
<protein>
    <submittedName>
        <fullName evidence="7">Alkaline phosphatase</fullName>
        <ecNumber evidence="7">3.1.3.1</ecNumber>
    </submittedName>
</protein>
<name>S9RVG5_9RHOB</name>
<dbReference type="PANTHER" id="PTHR38340">
    <property type="entry name" value="S-LAYER PROTEIN"/>
    <property type="match status" value="1"/>
</dbReference>
<keyword evidence="7" id="KW-0378">Hydrolase</keyword>
<comment type="subcellular location">
    <subcellularLocation>
        <location evidence="2">Secreted</location>
    </subcellularLocation>
</comment>
<dbReference type="RefSeq" id="WP_021120314.1">
    <property type="nucleotide sequence ID" value="NZ_KE557276.1"/>
</dbReference>
<dbReference type="GO" id="GO:0005509">
    <property type="term" value="F:calcium ion binding"/>
    <property type="evidence" value="ECO:0007669"/>
    <property type="project" value="InterPro"/>
</dbReference>
<keyword evidence="8" id="KW-1185">Reference proteome</keyword>
<dbReference type="PANTHER" id="PTHR38340:SF1">
    <property type="entry name" value="S-LAYER PROTEIN"/>
    <property type="match status" value="1"/>
</dbReference>
<feature type="domain" description="Peptidase M10 serralysin C-terminal" evidence="6">
    <location>
        <begin position="479"/>
        <end position="624"/>
    </location>
</feature>
<dbReference type="PRINTS" id="PR00313">
    <property type="entry name" value="CABNDNGRPT"/>
</dbReference>
<dbReference type="Pfam" id="PF08548">
    <property type="entry name" value="Peptidase_M10_C"/>
    <property type="match status" value="1"/>
</dbReference>
<dbReference type="Pfam" id="PF00353">
    <property type="entry name" value="HemolysinCabind"/>
    <property type="match status" value="8"/>
</dbReference>
<dbReference type="eggNOG" id="COG2931">
    <property type="taxonomic scope" value="Bacteria"/>
</dbReference>
<dbReference type="OrthoDB" id="7355596at2"/>
<dbReference type="GO" id="GO:0004035">
    <property type="term" value="F:alkaline phosphatase activity"/>
    <property type="evidence" value="ECO:0007669"/>
    <property type="project" value="UniProtKB-EC"/>
</dbReference>
<dbReference type="SUPFAM" id="SSF51120">
    <property type="entry name" value="beta-Roll"/>
    <property type="match status" value="4"/>
</dbReference>
<feature type="region of interest" description="Disordered" evidence="5">
    <location>
        <begin position="33"/>
        <end position="54"/>
    </location>
</feature>
<dbReference type="AlphaFoldDB" id="S9RVG5"/>
<evidence type="ECO:0000256" key="5">
    <source>
        <dbReference type="SAM" id="MobiDB-lite"/>
    </source>
</evidence>
<dbReference type="STRING" id="1123237.Salmuc_02364"/>
<evidence type="ECO:0000256" key="4">
    <source>
        <dbReference type="ARBA" id="ARBA00022737"/>
    </source>
</evidence>
<dbReference type="Gene3D" id="2.150.10.10">
    <property type="entry name" value="Serralysin-like metalloprotease, C-terminal"/>
    <property type="match status" value="4"/>
</dbReference>
<proteinExistence type="predicted"/>
<evidence type="ECO:0000256" key="2">
    <source>
        <dbReference type="ARBA" id="ARBA00004613"/>
    </source>
</evidence>
<comment type="cofactor">
    <cofactor evidence="1">
        <name>Ca(2+)</name>
        <dbReference type="ChEBI" id="CHEBI:29108"/>
    </cofactor>
</comment>
<sequence>MALIEGDSTSEFLEGTNGNDVIRGFGGDDEIRGLAGNDRLEGGDGGDTLDGGAGNDSMFGGTGVDWFRESAGDDTFNGGEGRDRLDYREAVAGISANLATGVATDGTGGTDTLIDIFRLIGSEFDDVMRGDDLHNSFTGEGGDDLIDGRGGWDFVYYGRAGAAVTVDLDSGVVTGGEGNDTLRGIEGLSGSAFADVLLGNADDNYFQPDVIDGGGSAGTGGADTIDGRGGLDEVSYETSPAGVEVDLGAGTAHDGFGFVDSLRNVEGVWDSPHDDEITGTDGPNVFRDTGGNDSMLGLDGDDVFINLGGGLDTYVGGAGSDTLVTDLTGLALNVLRFDAIAGTHGRDGAPAGALDTVDGIENFSMIGDWNGILVGDDGANSLVSDAGDDTLTGNDGNDTLSGGGGANVIDGGPGRDLLDFADVEGRAFADLRIDQRGAAFLRFYDVGQPQGDTYAGIEDIAGGDWADNLRGDGGANHLAGGGVSDRLYGRAGDDQLDGGTGADALYGNTGADVMTGGPDEGRRDRYIYFQAEESGTGAGNRDVITDFVAGEDRIELSRFDADTTQGFKQAFDFIGDAAFSAAGQLGYRHEGGNTIVQADFDGDGAADFEIELGGVMDLSAGDFLI</sequence>
<dbReference type="InterPro" id="IPR001343">
    <property type="entry name" value="Hemolysn_Ca-bd"/>
</dbReference>